<evidence type="ECO:0000256" key="1">
    <source>
        <dbReference type="SAM" id="MobiDB-lite"/>
    </source>
</evidence>
<feature type="compositionally biased region" description="Polar residues" evidence="1">
    <location>
        <begin position="61"/>
        <end position="75"/>
    </location>
</feature>
<dbReference type="Proteomes" id="UP000299102">
    <property type="component" value="Unassembled WGS sequence"/>
</dbReference>
<feature type="region of interest" description="Disordered" evidence="1">
    <location>
        <begin position="40"/>
        <end position="75"/>
    </location>
</feature>
<accession>A0A4C1Z4N6</accession>
<proteinExistence type="predicted"/>
<dbReference type="EMBL" id="BGZK01001518">
    <property type="protein sequence ID" value="GBP81585.1"/>
    <property type="molecule type" value="Genomic_DNA"/>
</dbReference>
<evidence type="ECO:0000313" key="2">
    <source>
        <dbReference type="EMBL" id="GBP81585.1"/>
    </source>
</evidence>
<organism evidence="2 3">
    <name type="scientific">Eumeta variegata</name>
    <name type="common">Bagworm moth</name>
    <name type="synonym">Eumeta japonica</name>
    <dbReference type="NCBI Taxonomy" id="151549"/>
    <lineage>
        <taxon>Eukaryota</taxon>
        <taxon>Metazoa</taxon>
        <taxon>Ecdysozoa</taxon>
        <taxon>Arthropoda</taxon>
        <taxon>Hexapoda</taxon>
        <taxon>Insecta</taxon>
        <taxon>Pterygota</taxon>
        <taxon>Neoptera</taxon>
        <taxon>Endopterygota</taxon>
        <taxon>Lepidoptera</taxon>
        <taxon>Glossata</taxon>
        <taxon>Ditrysia</taxon>
        <taxon>Tineoidea</taxon>
        <taxon>Psychidae</taxon>
        <taxon>Oiketicinae</taxon>
        <taxon>Eumeta</taxon>
    </lineage>
</organism>
<reference evidence="2 3" key="1">
    <citation type="journal article" date="2019" name="Commun. Biol.">
        <title>The bagworm genome reveals a unique fibroin gene that provides high tensile strength.</title>
        <authorList>
            <person name="Kono N."/>
            <person name="Nakamura H."/>
            <person name="Ohtoshi R."/>
            <person name="Tomita M."/>
            <person name="Numata K."/>
            <person name="Arakawa K."/>
        </authorList>
    </citation>
    <scope>NUCLEOTIDE SEQUENCE [LARGE SCALE GENOMIC DNA]</scope>
</reference>
<comment type="caution">
    <text evidence="2">The sequence shown here is derived from an EMBL/GenBank/DDBJ whole genome shotgun (WGS) entry which is preliminary data.</text>
</comment>
<protein>
    <submittedName>
        <fullName evidence="2">Uncharacterized protein</fullName>
    </submittedName>
</protein>
<evidence type="ECO:0000313" key="3">
    <source>
        <dbReference type="Proteomes" id="UP000299102"/>
    </source>
</evidence>
<sequence length="133" mass="14627">MLLLSLDVDEEDSGDLINCDNASHLYETDKLEKRTVILGEIEPATEASPTSELPPPPAACSETNSKSPRNTESNMSELTLADAIIVAIKSTSRETLRVICEPFKPLTYLSTLSGNVSEWIAFPAFPKKLFREI</sequence>
<name>A0A4C1Z4N6_EUMVA</name>
<keyword evidence="3" id="KW-1185">Reference proteome</keyword>
<gene>
    <name evidence="2" type="ORF">EVAR_52485_1</name>
</gene>
<dbReference type="AlphaFoldDB" id="A0A4C1Z4N6"/>